<dbReference type="Proteomes" id="UP001589838">
    <property type="component" value="Unassembled WGS sequence"/>
</dbReference>
<keyword evidence="5" id="KW-0067">ATP-binding</keyword>
<dbReference type="Gene3D" id="3.40.50.12780">
    <property type="entry name" value="N-terminal domain of ligase-like"/>
    <property type="match status" value="1"/>
</dbReference>
<keyword evidence="3" id="KW-0436">Ligase</keyword>
<dbReference type="PROSITE" id="PS00455">
    <property type="entry name" value="AMP_BINDING"/>
    <property type="match status" value="1"/>
</dbReference>
<dbReference type="InterPro" id="IPR020845">
    <property type="entry name" value="AMP-binding_CS"/>
</dbReference>
<evidence type="ECO:0000256" key="2">
    <source>
        <dbReference type="ARBA" id="ARBA00013275"/>
    </source>
</evidence>
<feature type="domain" description="AMP-binding enzyme C-terminal" evidence="8">
    <location>
        <begin position="533"/>
        <end position="611"/>
    </location>
</feature>
<reference evidence="10 11" key="1">
    <citation type="submission" date="2024-09" db="EMBL/GenBank/DDBJ databases">
        <authorList>
            <person name="Sun Q."/>
            <person name="Mori K."/>
        </authorList>
    </citation>
    <scope>NUCLEOTIDE SEQUENCE [LARGE SCALE GENOMIC DNA]</scope>
    <source>
        <strain evidence="10 11">NCAIM B.02610</strain>
    </source>
</reference>
<evidence type="ECO:0000256" key="4">
    <source>
        <dbReference type="ARBA" id="ARBA00022741"/>
    </source>
</evidence>
<accession>A0ABV6KK85</accession>
<dbReference type="InterPro" id="IPR000873">
    <property type="entry name" value="AMP-dep_synth/lig_dom"/>
</dbReference>
<feature type="domain" description="AMP-dependent synthetase/ligase" evidence="7">
    <location>
        <begin position="99"/>
        <end position="480"/>
    </location>
</feature>
<evidence type="ECO:0000313" key="10">
    <source>
        <dbReference type="EMBL" id="MFC0473721.1"/>
    </source>
</evidence>
<dbReference type="Pfam" id="PF16177">
    <property type="entry name" value="ACAS_N"/>
    <property type="match status" value="1"/>
</dbReference>
<gene>
    <name evidence="10" type="ORF">ACFFHM_25215</name>
</gene>
<comment type="caution">
    <text evidence="10">The sequence shown here is derived from an EMBL/GenBank/DDBJ whole genome shotgun (WGS) entry which is preliminary data.</text>
</comment>
<dbReference type="InterPro" id="IPR042099">
    <property type="entry name" value="ANL_N_sf"/>
</dbReference>
<dbReference type="Pfam" id="PF13193">
    <property type="entry name" value="AMP-binding_C"/>
    <property type="match status" value="1"/>
</dbReference>
<evidence type="ECO:0000259" key="7">
    <source>
        <dbReference type="Pfam" id="PF00501"/>
    </source>
</evidence>
<dbReference type="EMBL" id="JBHLUX010000095">
    <property type="protein sequence ID" value="MFC0473721.1"/>
    <property type="molecule type" value="Genomic_DNA"/>
</dbReference>
<keyword evidence="11" id="KW-1185">Reference proteome</keyword>
<dbReference type="InterPro" id="IPR032387">
    <property type="entry name" value="ACAS_N"/>
</dbReference>
<dbReference type="RefSeq" id="WP_335961401.1">
    <property type="nucleotide sequence ID" value="NZ_JAXBLX010000017.1"/>
</dbReference>
<sequence>MSLENIWIPSSNFIQNTRLYKWMKKLGFTEYELFYKKSIEDQQWFWKEAEKELAIPWREKYEKVLDVSKGNEWPIWYKGGKLNVIDLALDRWVKNPKDASKHALIWEGEDGTCLSYSFLEIAGEVNNFAGGLRRLGVARGDVIALYMPMIPETVIAILAISKIGAIYTPIFSGYGTEAITTRIEASKAKLVITADGYKRNGKDIFMKDELDKALLGCPSVNQVIVVQRLNIKVNWVKTRDHYWTECMEGSTLEATEVMDSNEPLLLIYTSGTTGRPKGCVHTHSGFPIKAALDAAIGMNVTQGDILFWYTDMGWMMGPFLVYGGLLNGASIVLYEGSPEFPNPDRLWKLIDGHSVTHLGISPTLIRSLMKHDASWVDHHQLNTLRVIASTGEPWNDDSWLWLFKQIGKERLPIFNYSGGTEIAGGILGNILIRPITPSTFNAALPGMAAQVYDDSGKAVRDTVGELVLTKPWVGMTRGFWNEPDRYKQAYWSRWCDTWVHGDWAVVDQQGFWKITGRSDDTLSIAGKRMGPSEMETVLVSHRAVHEAAVIGVPDSIKGEMAICFVVLVETVLEKEQIRQELVSYVTKKMGKALKPKRVHIISDLPKTKNGKIMRRIIKAAYLQKQLGDVSAIENQKVLQDIFKLQSE</sequence>
<dbReference type="EC" id="6.2.1.1" evidence="2"/>
<dbReference type="SUPFAM" id="SSF56801">
    <property type="entry name" value="Acetyl-CoA synthetase-like"/>
    <property type="match status" value="1"/>
</dbReference>
<dbReference type="InterPro" id="IPR045851">
    <property type="entry name" value="AMP-bd_C_sf"/>
</dbReference>
<evidence type="ECO:0000259" key="8">
    <source>
        <dbReference type="Pfam" id="PF13193"/>
    </source>
</evidence>
<comment type="similarity">
    <text evidence="1">Belongs to the ATP-dependent AMP-binding enzyme family.</text>
</comment>
<evidence type="ECO:0000256" key="6">
    <source>
        <dbReference type="ARBA" id="ARBA00022990"/>
    </source>
</evidence>
<evidence type="ECO:0000256" key="3">
    <source>
        <dbReference type="ARBA" id="ARBA00022598"/>
    </source>
</evidence>
<evidence type="ECO:0000256" key="5">
    <source>
        <dbReference type="ARBA" id="ARBA00022840"/>
    </source>
</evidence>
<protein>
    <recommendedName>
        <fullName evidence="2">acetate--CoA ligase</fullName>
        <ecNumber evidence="2">6.2.1.1</ecNumber>
    </recommendedName>
</protein>
<dbReference type="PANTHER" id="PTHR24095">
    <property type="entry name" value="ACETYL-COENZYME A SYNTHETASE"/>
    <property type="match status" value="1"/>
</dbReference>
<dbReference type="Gene3D" id="3.30.300.30">
    <property type="match status" value="1"/>
</dbReference>
<dbReference type="PANTHER" id="PTHR24095:SF14">
    <property type="entry name" value="ACETYL-COENZYME A SYNTHETASE 1"/>
    <property type="match status" value="1"/>
</dbReference>
<feature type="domain" description="Acetyl-coenzyme A synthetase N-terminal" evidence="9">
    <location>
        <begin position="31"/>
        <end position="85"/>
    </location>
</feature>
<dbReference type="Pfam" id="PF00501">
    <property type="entry name" value="AMP-binding"/>
    <property type="match status" value="1"/>
</dbReference>
<name>A0ABV6KK85_9BACI</name>
<proteinExistence type="inferred from homology"/>
<dbReference type="InterPro" id="IPR025110">
    <property type="entry name" value="AMP-bd_C"/>
</dbReference>
<keyword evidence="6" id="KW-0007">Acetylation</keyword>
<evidence type="ECO:0000313" key="11">
    <source>
        <dbReference type="Proteomes" id="UP001589838"/>
    </source>
</evidence>
<keyword evidence="4" id="KW-0547">Nucleotide-binding</keyword>
<evidence type="ECO:0000259" key="9">
    <source>
        <dbReference type="Pfam" id="PF16177"/>
    </source>
</evidence>
<evidence type="ECO:0000256" key="1">
    <source>
        <dbReference type="ARBA" id="ARBA00006432"/>
    </source>
</evidence>
<organism evidence="10 11">
    <name type="scientific">Halalkalibacter kiskunsagensis</name>
    <dbReference type="NCBI Taxonomy" id="1548599"/>
    <lineage>
        <taxon>Bacteria</taxon>
        <taxon>Bacillati</taxon>
        <taxon>Bacillota</taxon>
        <taxon>Bacilli</taxon>
        <taxon>Bacillales</taxon>
        <taxon>Bacillaceae</taxon>
        <taxon>Halalkalibacter</taxon>
    </lineage>
</organism>